<evidence type="ECO:0000313" key="3">
    <source>
        <dbReference type="Proteomes" id="UP000238157"/>
    </source>
</evidence>
<comment type="caution">
    <text evidence="2">The sequence shown here is derived from an EMBL/GenBank/DDBJ whole genome shotgun (WGS) entry which is preliminary data.</text>
</comment>
<feature type="transmembrane region" description="Helical" evidence="1">
    <location>
        <begin position="154"/>
        <end position="172"/>
    </location>
</feature>
<evidence type="ECO:0000313" key="2">
    <source>
        <dbReference type="EMBL" id="PRY86764.1"/>
    </source>
</evidence>
<dbReference type="EMBL" id="PVTR01000008">
    <property type="protein sequence ID" value="PRY86764.1"/>
    <property type="molecule type" value="Genomic_DNA"/>
</dbReference>
<feature type="transmembrane region" description="Helical" evidence="1">
    <location>
        <begin position="12"/>
        <end position="32"/>
    </location>
</feature>
<dbReference type="RefSeq" id="WP_106134483.1">
    <property type="nucleotide sequence ID" value="NZ_PVTR01000008.1"/>
</dbReference>
<keyword evidence="1" id="KW-1133">Transmembrane helix</keyword>
<name>A0A2T0WJQ9_9BACT</name>
<dbReference type="AlphaFoldDB" id="A0A2T0WJQ9"/>
<proteinExistence type="predicted"/>
<gene>
    <name evidence="2" type="ORF">CLW00_108255</name>
</gene>
<accession>A0A2T0WJQ9</accession>
<protein>
    <submittedName>
        <fullName evidence="2">Uncharacterized protein DUF4199</fullName>
    </submittedName>
</protein>
<sequence>MENHETPFKAGLNSGLILGILSVVITFIVYFINPATLVSGWYGFVMLIVFFGALIYFGIQYRKSRGGYMDFGPAFSFSFIALLVAGLISQLGSALLYNVIDPALPGILVEESIDNAIAMMERFGAADSLSSDQIDEMRDNASSNFTILGQSKTFGISLFIYAFISLILGAIIKKRDKSLDF</sequence>
<keyword evidence="3" id="KW-1185">Reference proteome</keyword>
<reference evidence="2 3" key="1">
    <citation type="submission" date="2018-03" db="EMBL/GenBank/DDBJ databases">
        <title>Genomic Encyclopedia of Archaeal and Bacterial Type Strains, Phase II (KMG-II): from individual species to whole genera.</title>
        <authorList>
            <person name="Goeker M."/>
        </authorList>
    </citation>
    <scope>NUCLEOTIDE SEQUENCE [LARGE SCALE GENOMIC DNA]</scope>
    <source>
        <strain evidence="2 3">DSM 27929</strain>
    </source>
</reference>
<dbReference type="InterPro" id="IPR025250">
    <property type="entry name" value="DUF4199"/>
</dbReference>
<dbReference type="Pfam" id="PF13858">
    <property type="entry name" value="DUF4199"/>
    <property type="match status" value="1"/>
</dbReference>
<dbReference type="OrthoDB" id="660361at2"/>
<organism evidence="2 3">
    <name type="scientific">Mongoliibacter ruber</name>
    <dbReference type="NCBI Taxonomy" id="1750599"/>
    <lineage>
        <taxon>Bacteria</taxon>
        <taxon>Pseudomonadati</taxon>
        <taxon>Bacteroidota</taxon>
        <taxon>Cytophagia</taxon>
        <taxon>Cytophagales</taxon>
        <taxon>Cyclobacteriaceae</taxon>
        <taxon>Mongoliibacter</taxon>
    </lineage>
</organism>
<feature type="transmembrane region" description="Helical" evidence="1">
    <location>
        <begin position="71"/>
        <end position="97"/>
    </location>
</feature>
<dbReference type="Proteomes" id="UP000238157">
    <property type="component" value="Unassembled WGS sequence"/>
</dbReference>
<keyword evidence="1" id="KW-0472">Membrane</keyword>
<feature type="transmembrane region" description="Helical" evidence="1">
    <location>
        <begin position="38"/>
        <end position="59"/>
    </location>
</feature>
<keyword evidence="1" id="KW-0812">Transmembrane</keyword>
<evidence type="ECO:0000256" key="1">
    <source>
        <dbReference type="SAM" id="Phobius"/>
    </source>
</evidence>